<gene>
    <name evidence="1" type="ORF">PSON_ATCC_30995.1.T0540319</name>
</gene>
<evidence type="ECO:0000313" key="2">
    <source>
        <dbReference type="Proteomes" id="UP000692954"/>
    </source>
</evidence>
<evidence type="ECO:0000313" key="1">
    <source>
        <dbReference type="EMBL" id="CAD8089808.1"/>
    </source>
</evidence>
<keyword evidence="2" id="KW-1185">Reference proteome</keyword>
<protein>
    <submittedName>
        <fullName evidence="1">Uncharacterized protein</fullName>
    </submittedName>
</protein>
<organism evidence="1 2">
    <name type="scientific">Paramecium sonneborni</name>
    <dbReference type="NCBI Taxonomy" id="65129"/>
    <lineage>
        <taxon>Eukaryota</taxon>
        <taxon>Sar</taxon>
        <taxon>Alveolata</taxon>
        <taxon>Ciliophora</taxon>
        <taxon>Intramacronucleata</taxon>
        <taxon>Oligohymenophorea</taxon>
        <taxon>Peniculida</taxon>
        <taxon>Parameciidae</taxon>
        <taxon>Paramecium</taxon>
    </lineage>
</organism>
<reference evidence="1" key="1">
    <citation type="submission" date="2021-01" db="EMBL/GenBank/DDBJ databases">
        <authorList>
            <consortium name="Genoscope - CEA"/>
            <person name="William W."/>
        </authorList>
    </citation>
    <scope>NUCLEOTIDE SEQUENCE</scope>
</reference>
<name>A0A8S1NB11_9CILI</name>
<comment type="caution">
    <text evidence="1">The sequence shown here is derived from an EMBL/GenBank/DDBJ whole genome shotgun (WGS) entry which is preliminary data.</text>
</comment>
<dbReference type="Proteomes" id="UP000692954">
    <property type="component" value="Unassembled WGS sequence"/>
</dbReference>
<dbReference type="AlphaFoldDB" id="A0A8S1NB11"/>
<proteinExistence type="predicted"/>
<accession>A0A8S1NB11</accession>
<dbReference type="EMBL" id="CAJJDN010000054">
    <property type="protein sequence ID" value="CAD8089808.1"/>
    <property type="molecule type" value="Genomic_DNA"/>
</dbReference>
<sequence>MKQKNEKIQPFGGVVESCNYIVKQQIHNMENSYTKKTITLKFAKSSFNSYLKFQLILAIK</sequence>